<evidence type="ECO:0000313" key="2">
    <source>
        <dbReference type="EMBL" id="KAL1249977.1"/>
    </source>
</evidence>
<organism evidence="2 3">
    <name type="scientific">Cirrhinus molitorella</name>
    <name type="common">mud carp</name>
    <dbReference type="NCBI Taxonomy" id="172907"/>
    <lineage>
        <taxon>Eukaryota</taxon>
        <taxon>Metazoa</taxon>
        <taxon>Chordata</taxon>
        <taxon>Craniata</taxon>
        <taxon>Vertebrata</taxon>
        <taxon>Euteleostomi</taxon>
        <taxon>Actinopterygii</taxon>
        <taxon>Neopterygii</taxon>
        <taxon>Teleostei</taxon>
        <taxon>Ostariophysi</taxon>
        <taxon>Cypriniformes</taxon>
        <taxon>Cyprinidae</taxon>
        <taxon>Labeoninae</taxon>
        <taxon>Labeonini</taxon>
        <taxon>Cirrhinus</taxon>
    </lineage>
</organism>
<sequence length="66" mass="6872">MLPVRVKPSLHSFPHSLQPIGARTHPLGAGRLLIGQHPRGLSVTRCSISPGGTNNKEASAVGLAVK</sequence>
<dbReference type="Proteomes" id="UP001558613">
    <property type="component" value="Unassembled WGS sequence"/>
</dbReference>
<accession>A0ABR3LAR4</accession>
<comment type="caution">
    <text evidence="2">The sequence shown here is derived from an EMBL/GenBank/DDBJ whole genome shotgun (WGS) entry which is preliminary data.</text>
</comment>
<feature type="compositionally biased region" description="Polar residues" evidence="1">
    <location>
        <begin position="45"/>
        <end position="57"/>
    </location>
</feature>
<gene>
    <name evidence="2" type="ORF">QQF64_020982</name>
</gene>
<keyword evidence="3" id="KW-1185">Reference proteome</keyword>
<protein>
    <submittedName>
        <fullName evidence="2">Uncharacterized protein</fullName>
    </submittedName>
</protein>
<evidence type="ECO:0000313" key="3">
    <source>
        <dbReference type="Proteomes" id="UP001558613"/>
    </source>
</evidence>
<feature type="region of interest" description="Disordered" evidence="1">
    <location>
        <begin position="45"/>
        <end position="66"/>
    </location>
</feature>
<dbReference type="EMBL" id="JAYMGO010000023">
    <property type="protein sequence ID" value="KAL1249977.1"/>
    <property type="molecule type" value="Genomic_DNA"/>
</dbReference>
<reference evidence="2 3" key="1">
    <citation type="submission" date="2023-09" db="EMBL/GenBank/DDBJ databases">
        <authorList>
            <person name="Wang M."/>
        </authorList>
    </citation>
    <scope>NUCLEOTIDE SEQUENCE [LARGE SCALE GENOMIC DNA]</scope>
    <source>
        <strain evidence="2">GT-2023</strain>
        <tissue evidence="2">Liver</tissue>
    </source>
</reference>
<name>A0ABR3LAR4_9TELE</name>
<evidence type="ECO:0000256" key="1">
    <source>
        <dbReference type="SAM" id="MobiDB-lite"/>
    </source>
</evidence>
<proteinExistence type="predicted"/>